<accession>A0A1S3HBN7</accession>
<sequence>MSETDEKMEDLLYSENRHPLVHPPSQSFTTPSWTLGLTTVEQELCRTLHRMEITGKRGRTVPVLLPSDVQQAINLLIETRSKFGVSKDNKYLFPRPNYGSEGHIRGSDCLRELAQESGAKQPELINSTTLRKQIATISQVVDLRENELDILAKFLGHDIRIHREYYRLPEATVQVAKVSKLLLASEQGLQIGGKTLDDINVTTEDVFEEELLEDAANEDSAQDIVGQLIPRVPLDNGGEVNAFVEKPVPKKKAKGKRPWTKEEVSAVLKHLGSFLVQGKLPGKEAIMECVEQESALDSRSWKDFCRNRMQTKDPLKLTYAN</sequence>
<dbReference type="InterPro" id="IPR013762">
    <property type="entry name" value="Integrase-like_cat_sf"/>
</dbReference>
<reference evidence="2" key="1">
    <citation type="submission" date="2025-08" db="UniProtKB">
        <authorList>
            <consortium name="RefSeq"/>
        </authorList>
    </citation>
    <scope>IDENTIFICATION</scope>
    <source>
        <tissue evidence="2">Gonads</tissue>
    </source>
</reference>
<organism evidence="1 2">
    <name type="scientific">Lingula anatina</name>
    <name type="common">Brachiopod</name>
    <name type="synonym">Lingula unguis</name>
    <dbReference type="NCBI Taxonomy" id="7574"/>
    <lineage>
        <taxon>Eukaryota</taxon>
        <taxon>Metazoa</taxon>
        <taxon>Spiralia</taxon>
        <taxon>Lophotrochozoa</taxon>
        <taxon>Brachiopoda</taxon>
        <taxon>Linguliformea</taxon>
        <taxon>Lingulata</taxon>
        <taxon>Lingulida</taxon>
        <taxon>Linguloidea</taxon>
        <taxon>Lingulidae</taxon>
        <taxon>Lingula</taxon>
    </lineage>
</organism>
<dbReference type="GeneID" id="106153235"/>
<dbReference type="GO" id="GO:0015074">
    <property type="term" value="P:DNA integration"/>
    <property type="evidence" value="ECO:0007669"/>
    <property type="project" value="InterPro"/>
</dbReference>
<dbReference type="GO" id="GO:0003677">
    <property type="term" value="F:DNA binding"/>
    <property type="evidence" value="ECO:0007669"/>
    <property type="project" value="InterPro"/>
</dbReference>
<dbReference type="AlphaFoldDB" id="A0A1S3HBN7"/>
<dbReference type="OrthoDB" id="5376140at2759"/>
<protein>
    <submittedName>
        <fullName evidence="2">Uncharacterized protein LOC106153235</fullName>
    </submittedName>
</protein>
<evidence type="ECO:0000313" key="2">
    <source>
        <dbReference type="RefSeq" id="XP_013382539.1"/>
    </source>
</evidence>
<dbReference type="RefSeq" id="XP_013382539.1">
    <property type="nucleotide sequence ID" value="XM_013527085.1"/>
</dbReference>
<dbReference type="PANTHER" id="PTHR33480:SF1">
    <property type="entry name" value="TYR RECOMBINASE DOMAIN-CONTAINING PROTEIN"/>
    <property type="match status" value="1"/>
</dbReference>
<proteinExistence type="predicted"/>
<dbReference type="Proteomes" id="UP000085678">
    <property type="component" value="Unplaced"/>
</dbReference>
<dbReference type="KEGG" id="lak:106153235"/>
<keyword evidence="1" id="KW-1185">Reference proteome</keyword>
<dbReference type="Gene3D" id="1.10.443.10">
    <property type="entry name" value="Intergrase catalytic core"/>
    <property type="match status" value="1"/>
</dbReference>
<evidence type="ECO:0000313" key="1">
    <source>
        <dbReference type="Proteomes" id="UP000085678"/>
    </source>
</evidence>
<gene>
    <name evidence="2" type="primary">LOC106153235</name>
</gene>
<dbReference type="InParanoid" id="A0A1S3HBN7"/>
<dbReference type="GO" id="GO:0006310">
    <property type="term" value="P:DNA recombination"/>
    <property type="evidence" value="ECO:0007669"/>
    <property type="project" value="InterPro"/>
</dbReference>
<dbReference type="PANTHER" id="PTHR33480">
    <property type="entry name" value="SET DOMAIN-CONTAINING PROTEIN-RELATED"/>
    <property type="match status" value="1"/>
</dbReference>
<name>A0A1S3HBN7_LINAN</name>